<dbReference type="InterPro" id="IPR002562">
    <property type="entry name" value="3'-5'_exonuclease_dom"/>
</dbReference>
<dbReference type="NCBIfam" id="TIGR00593">
    <property type="entry name" value="pola"/>
    <property type="match status" value="1"/>
</dbReference>
<dbReference type="CDD" id="cd09898">
    <property type="entry name" value="H3TH_53EXO"/>
    <property type="match status" value="1"/>
</dbReference>
<dbReference type="InterPro" id="IPR036397">
    <property type="entry name" value="RNaseH_sf"/>
</dbReference>
<dbReference type="PANTHER" id="PTHR10133:SF27">
    <property type="entry name" value="DNA POLYMERASE NU"/>
    <property type="match status" value="1"/>
</dbReference>
<dbReference type="GO" id="GO:0003677">
    <property type="term" value="F:DNA binding"/>
    <property type="evidence" value="ECO:0007669"/>
    <property type="project" value="UniProtKB-UniRule"/>
</dbReference>
<dbReference type="Gene3D" id="3.40.50.1010">
    <property type="entry name" value="5'-nuclease"/>
    <property type="match status" value="1"/>
</dbReference>
<feature type="domain" description="DNA-directed DNA polymerase family A palm" evidence="20">
    <location>
        <begin position="734"/>
        <end position="941"/>
    </location>
</feature>
<comment type="function">
    <text evidence="15">In addition to polymerase activity, this DNA polymerase exhibits 3'-5' and 5'-3' exonuclease activity.</text>
</comment>
<dbReference type="EMBL" id="LT629799">
    <property type="protein sequence ID" value="SDU94628.1"/>
    <property type="molecule type" value="Genomic_DNA"/>
</dbReference>
<evidence type="ECO:0000259" key="20">
    <source>
        <dbReference type="SMART" id="SM00482"/>
    </source>
</evidence>
<dbReference type="CDD" id="cd08637">
    <property type="entry name" value="DNA_pol_A_pol_I_C"/>
    <property type="match status" value="1"/>
</dbReference>
<dbReference type="GO" id="GO:0003887">
    <property type="term" value="F:DNA-directed DNA polymerase activity"/>
    <property type="evidence" value="ECO:0007669"/>
    <property type="project" value="UniProtKB-UniRule"/>
</dbReference>
<evidence type="ECO:0000259" key="19">
    <source>
        <dbReference type="SMART" id="SM00475"/>
    </source>
</evidence>
<evidence type="ECO:0000256" key="10">
    <source>
        <dbReference type="ARBA" id="ARBA00022839"/>
    </source>
</evidence>
<feature type="domain" description="5'-3' exonuclease" evidence="19">
    <location>
        <begin position="79"/>
        <end position="341"/>
    </location>
</feature>
<gene>
    <name evidence="17" type="primary">polA</name>
    <name evidence="21" type="ORF">SAMN04488544_2392</name>
</gene>
<dbReference type="SMART" id="SM00474">
    <property type="entry name" value="35EXOc"/>
    <property type="match status" value="1"/>
</dbReference>
<comment type="similarity">
    <text evidence="1 17">Belongs to the DNA polymerase type-A family.</text>
</comment>
<dbReference type="GO" id="GO:0006261">
    <property type="term" value="P:DNA-templated DNA replication"/>
    <property type="evidence" value="ECO:0007669"/>
    <property type="project" value="UniProtKB-UniRule"/>
</dbReference>
<dbReference type="InterPro" id="IPR002421">
    <property type="entry name" value="5-3_exonuclease"/>
</dbReference>
<evidence type="ECO:0000256" key="1">
    <source>
        <dbReference type="ARBA" id="ARBA00007705"/>
    </source>
</evidence>
<dbReference type="PANTHER" id="PTHR10133">
    <property type="entry name" value="DNA POLYMERASE I"/>
    <property type="match status" value="1"/>
</dbReference>
<dbReference type="InterPro" id="IPR054690">
    <property type="entry name" value="DNA_polI_exonuclease"/>
</dbReference>
<evidence type="ECO:0000256" key="5">
    <source>
        <dbReference type="ARBA" id="ARBA00022695"/>
    </source>
</evidence>
<evidence type="ECO:0000256" key="17">
    <source>
        <dbReference type="RuleBase" id="RU004460"/>
    </source>
</evidence>
<keyword evidence="6 17" id="KW-0235">DNA replication</keyword>
<dbReference type="SUPFAM" id="SSF56672">
    <property type="entry name" value="DNA/RNA polymerases"/>
    <property type="match status" value="1"/>
</dbReference>
<dbReference type="SMART" id="SM00482">
    <property type="entry name" value="POLAc"/>
    <property type="match status" value="1"/>
</dbReference>
<name>A0A1H2MNS4_9ACTN</name>
<dbReference type="Pfam" id="PF00476">
    <property type="entry name" value="DNA_pol_A"/>
    <property type="match status" value="1"/>
</dbReference>
<keyword evidence="7" id="KW-0540">Nuclease</keyword>
<dbReference type="GO" id="GO:0008408">
    <property type="term" value="F:3'-5' exonuclease activity"/>
    <property type="evidence" value="ECO:0007669"/>
    <property type="project" value="InterPro"/>
</dbReference>
<sequence length="978" mass="106637">MASSALAVVAHHAGSGAGPVGELGEGVGLGSVTPGTLPRTGSSRRATCRWARIESARADRDEDEAGSCGVEAGAAKEPARPKLLLLDGHSLAYRAFFALPVENFSTATGQHTNGVFGFTSMLINVLRDEAPTHVGVAFDVSRQTFRSEMYSDYKANRSESPSEFRGQVDLVKEVLTALNIAFVDKPGFEADDVIGTLTTRARDAGWEVLVCTGDRDAFQLVSEDVTVLYPRKGVSDLARMTPEVVQERYLMTPERYPDLAALVGETSDNLPGVPGVGPKTAAKWLDQYGDLETLVQHAGELKGKAAQAFQERTEDVLLNRRINALVRDLELPLGIDDLERRPWNREAVHTLFDGLEFRVLRDRLLEALPNSDEMVAEGGFDVVGEQLVAGQLAGWLAEHTGDGRTGLDVIGHWGSGSGDVRALSLAAADGAAAYVDVTELLAQDEQVLATWLADEARPKAMHDAKGPLLALWARGWELAGLTSDTQLAAYLVRPDQRTFDLADLTVRYLKRELRVEGPEGEQDVTDAGQDALDFGDDDSGAKVAADASMVRARAVIDLADALDVQIEERGGTSLLYGVELPLLRTLARMERTGVAVDVDHLRALESEFDATVSRAAAEAYEVLGKQINLGSPKQLQVVLFDELGMPKTRRTKSGYTTDAEALQSLYAKTEHPFLQHLLVHRDAIRLRQTVEGLLKSIADDGRIHTTYVQTIAATGRLSSTDPNLQNIPIRTEEGRRIRQAFVVGPGYESLMSADYSQIEMRIMAHASDDQALIEAFRSGMDFHTVTASRVFGVEPDAVTGGERAKIKAMNYGLAYGLSAFGLSQQLHIETSEAKALMDEYFEGFGGVRTYLHGLVADARRTEYTETILGRRRYLPDLMSDNRQRREMAERMALNAPIQGSAADIIKVAMLDVEQALDDARMSSRMLLQVHDELVFEVGTGEREALEELVRAKMGQAVEMSVPLDVSVGVGRSWHDAAH</sequence>
<dbReference type="PRINTS" id="PR00868">
    <property type="entry name" value="DNAPOLI"/>
</dbReference>
<keyword evidence="8 17" id="KW-0227">DNA damage</keyword>
<evidence type="ECO:0000256" key="11">
    <source>
        <dbReference type="ARBA" id="ARBA00022932"/>
    </source>
</evidence>
<dbReference type="SMART" id="SM00475">
    <property type="entry name" value="53EXOc"/>
    <property type="match status" value="1"/>
</dbReference>
<dbReference type="InterPro" id="IPR002298">
    <property type="entry name" value="DNA_polymerase_A"/>
</dbReference>
<dbReference type="NCBIfam" id="NF004397">
    <property type="entry name" value="PRK05755.1"/>
    <property type="match status" value="1"/>
</dbReference>
<evidence type="ECO:0000256" key="13">
    <source>
        <dbReference type="ARBA" id="ARBA00023204"/>
    </source>
</evidence>
<dbReference type="STRING" id="546874.SAMN04488544_2392"/>
<dbReference type="Proteomes" id="UP000198825">
    <property type="component" value="Chromosome I"/>
</dbReference>
<dbReference type="FunFam" id="1.10.150.20:FF:000003">
    <property type="entry name" value="DNA polymerase I"/>
    <property type="match status" value="1"/>
</dbReference>
<dbReference type="FunFam" id="3.40.50.1010:FF:000001">
    <property type="entry name" value="DNA polymerase I"/>
    <property type="match status" value="1"/>
</dbReference>
<dbReference type="EC" id="2.7.7.7" evidence="2 16"/>
<dbReference type="Gene3D" id="1.10.150.20">
    <property type="entry name" value="5' to 3' exonuclease, C-terminal subdomain"/>
    <property type="match status" value="2"/>
</dbReference>
<evidence type="ECO:0000256" key="15">
    <source>
        <dbReference type="ARBA" id="ARBA00053603"/>
    </source>
</evidence>
<keyword evidence="10" id="KW-0269">Exonuclease</keyword>
<evidence type="ECO:0000259" key="18">
    <source>
        <dbReference type="SMART" id="SM00474"/>
    </source>
</evidence>
<dbReference type="Gene3D" id="1.20.1060.10">
    <property type="entry name" value="Taq DNA Polymerase, Chain T, domain 4"/>
    <property type="match status" value="1"/>
</dbReference>
<dbReference type="SUPFAM" id="SSF47807">
    <property type="entry name" value="5' to 3' exonuclease, C-terminal subdomain"/>
    <property type="match status" value="1"/>
</dbReference>
<dbReference type="InterPro" id="IPR008918">
    <property type="entry name" value="HhH2"/>
</dbReference>
<dbReference type="GO" id="GO:0008409">
    <property type="term" value="F:5'-3' exonuclease activity"/>
    <property type="evidence" value="ECO:0007669"/>
    <property type="project" value="InterPro"/>
</dbReference>
<dbReference type="Pfam" id="PF22619">
    <property type="entry name" value="DNA_polI_exo1"/>
    <property type="match status" value="1"/>
</dbReference>
<evidence type="ECO:0000313" key="22">
    <source>
        <dbReference type="Proteomes" id="UP000198825"/>
    </source>
</evidence>
<dbReference type="GO" id="GO:0006302">
    <property type="term" value="P:double-strand break repair"/>
    <property type="evidence" value="ECO:0007669"/>
    <property type="project" value="TreeGrafter"/>
</dbReference>
<feature type="domain" description="3'-5' exonuclease" evidence="18">
    <location>
        <begin position="383"/>
        <end position="567"/>
    </location>
</feature>
<evidence type="ECO:0000256" key="3">
    <source>
        <dbReference type="ARBA" id="ARBA00020311"/>
    </source>
</evidence>
<dbReference type="FunFam" id="1.20.1060.10:FF:000001">
    <property type="entry name" value="DNA polymerase I"/>
    <property type="match status" value="1"/>
</dbReference>
<organism evidence="21 22">
    <name type="scientific">Microlunatus sagamiharensis</name>
    <dbReference type="NCBI Taxonomy" id="546874"/>
    <lineage>
        <taxon>Bacteria</taxon>
        <taxon>Bacillati</taxon>
        <taxon>Actinomycetota</taxon>
        <taxon>Actinomycetes</taxon>
        <taxon>Propionibacteriales</taxon>
        <taxon>Propionibacteriaceae</taxon>
        <taxon>Microlunatus</taxon>
    </lineage>
</organism>
<dbReference type="InterPro" id="IPR012337">
    <property type="entry name" value="RNaseH-like_sf"/>
</dbReference>
<evidence type="ECO:0000256" key="8">
    <source>
        <dbReference type="ARBA" id="ARBA00022763"/>
    </source>
</evidence>
<keyword evidence="22" id="KW-1185">Reference proteome</keyword>
<protein>
    <recommendedName>
        <fullName evidence="3 16">DNA polymerase I</fullName>
        <ecNumber evidence="2 16">2.7.7.7</ecNumber>
    </recommendedName>
</protein>
<accession>A0A1H2MNS4</accession>
<dbReference type="AlphaFoldDB" id="A0A1H2MNS4"/>
<dbReference type="InterPro" id="IPR018320">
    <property type="entry name" value="DNA_polymerase_1"/>
</dbReference>
<evidence type="ECO:0000256" key="7">
    <source>
        <dbReference type="ARBA" id="ARBA00022722"/>
    </source>
</evidence>
<keyword evidence="12 17" id="KW-0238">DNA-binding</keyword>
<dbReference type="FunFam" id="1.10.150.20:FF:000002">
    <property type="entry name" value="DNA polymerase I"/>
    <property type="match status" value="1"/>
</dbReference>
<dbReference type="InterPro" id="IPR036279">
    <property type="entry name" value="5-3_exonuclease_C_sf"/>
</dbReference>
<keyword evidence="5 17" id="KW-0548">Nucleotidyltransferase</keyword>
<keyword evidence="9" id="KW-0378">Hydrolase</keyword>
<dbReference type="Gene3D" id="3.30.70.370">
    <property type="match status" value="1"/>
</dbReference>
<evidence type="ECO:0000256" key="12">
    <source>
        <dbReference type="ARBA" id="ARBA00023125"/>
    </source>
</evidence>
<dbReference type="SMART" id="SM00279">
    <property type="entry name" value="HhH2"/>
    <property type="match status" value="1"/>
</dbReference>
<dbReference type="InterPro" id="IPR043502">
    <property type="entry name" value="DNA/RNA_pol_sf"/>
</dbReference>
<dbReference type="Pfam" id="PF02739">
    <property type="entry name" value="5_3_exonuc_N"/>
    <property type="match status" value="1"/>
</dbReference>
<evidence type="ECO:0000256" key="9">
    <source>
        <dbReference type="ARBA" id="ARBA00022801"/>
    </source>
</evidence>
<dbReference type="InterPro" id="IPR029060">
    <property type="entry name" value="PIN-like_dom_sf"/>
</dbReference>
<keyword evidence="4 17" id="KW-0808">Transferase</keyword>
<evidence type="ECO:0000313" key="21">
    <source>
        <dbReference type="EMBL" id="SDU94628.1"/>
    </source>
</evidence>
<comment type="catalytic activity">
    <reaction evidence="14 17">
        <text>DNA(n) + a 2'-deoxyribonucleoside 5'-triphosphate = DNA(n+1) + diphosphate</text>
        <dbReference type="Rhea" id="RHEA:22508"/>
        <dbReference type="Rhea" id="RHEA-COMP:17339"/>
        <dbReference type="Rhea" id="RHEA-COMP:17340"/>
        <dbReference type="ChEBI" id="CHEBI:33019"/>
        <dbReference type="ChEBI" id="CHEBI:61560"/>
        <dbReference type="ChEBI" id="CHEBI:173112"/>
        <dbReference type="EC" id="2.7.7.7"/>
    </reaction>
</comment>
<keyword evidence="11 17" id="KW-0239">DNA-directed DNA polymerase</keyword>
<keyword evidence="13 17" id="KW-0234">DNA repair</keyword>
<dbReference type="InterPro" id="IPR001098">
    <property type="entry name" value="DNA-dir_DNA_pol_A_palm_dom"/>
</dbReference>
<dbReference type="SUPFAM" id="SSF88723">
    <property type="entry name" value="PIN domain-like"/>
    <property type="match status" value="1"/>
</dbReference>
<dbReference type="Gene3D" id="3.30.420.10">
    <property type="entry name" value="Ribonuclease H-like superfamily/Ribonuclease H"/>
    <property type="match status" value="1"/>
</dbReference>
<reference evidence="22" key="1">
    <citation type="submission" date="2016-10" db="EMBL/GenBank/DDBJ databases">
        <authorList>
            <person name="Varghese N."/>
            <person name="Submissions S."/>
        </authorList>
    </citation>
    <scope>NUCLEOTIDE SEQUENCE [LARGE SCALE GENOMIC DNA]</scope>
    <source>
        <strain evidence="22">DSM 21743</strain>
    </source>
</reference>
<evidence type="ECO:0000256" key="6">
    <source>
        <dbReference type="ARBA" id="ARBA00022705"/>
    </source>
</evidence>
<evidence type="ECO:0000256" key="16">
    <source>
        <dbReference type="NCBIfam" id="TIGR00593"/>
    </source>
</evidence>
<proteinExistence type="inferred from homology"/>
<dbReference type="InterPro" id="IPR020046">
    <property type="entry name" value="5-3_exonucl_a-hlix_arch_N"/>
</dbReference>
<dbReference type="CDD" id="cd06140">
    <property type="entry name" value="DNA_polA_I_Bacillus_like_exo"/>
    <property type="match status" value="1"/>
</dbReference>
<dbReference type="SUPFAM" id="SSF53098">
    <property type="entry name" value="Ribonuclease H-like"/>
    <property type="match status" value="1"/>
</dbReference>
<dbReference type="CDD" id="cd09859">
    <property type="entry name" value="PIN_53EXO"/>
    <property type="match status" value="1"/>
</dbReference>
<dbReference type="Pfam" id="PF01367">
    <property type="entry name" value="5_3_exonuc"/>
    <property type="match status" value="1"/>
</dbReference>
<evidence type="ECO:0000256" key="14">
    <source>
        <dbReference type="ARBA" id="ARBA00049244"/>
    </source>
</evidence>
<evidence type="ECO:0000256" key="2">
    <source>
        <dbReference type="ARBA" id="ARBA00012417"/>
    </source>
</evidence>
<dbReference type="InterPro" id="IPR020045">
    <property type="entry name" value="DNA_polI_H3TH"/>
</dbReference>
<evidence type="ECO:0000256" key="4">
    <source>
        <dbReference type="ARBA" id="ARBA00022679"/>
    </source>
</evidence>